<organism evidence="1 2">
    <name type="scientific">Ensifer adhaerens</name>
    <name type="common">Sinorhizobium morelense</name>
    <dbReference type="NCBI Taxonomy" id="106592"/>
    <lineage>
        <taxon>Bacteria</taxon>
        <taxon>Pseudomonadati</taxon>
        <taxon>Pseudomonadota</taxon>
        <taxon>Alphaproteobacteria</taxon>
        <taxon>Hyphomicrobiales</taxon>
        <taxon>Rhizobiaceae</taxon>
        <taxon>Sinorhizobium/Ensifer group</taxon>
        <taxon>Ensifer</taxon>
    </lineage>
</organism>
<geneLocation type="plasmid" evidence="1 2">
    <name>unnamedB</name>
</geneLocation>
<protein>
    <submittedName>
        <fullName evidence="1">Uncharacterized protein</fullName>
    </submittedName>
</protein>
<dbReference type="Proteomes" id="UP001214094">
    <property type="component" value="Plasmid unnamedB"/>
</dbReference>
<dbReference type="RefSeq" id="WP_234798910.1">
    <property type="nucleotide sequence ID" value="NZ_CP015882.1"/>
</dbReference>
<evidence type="ECO:0000313" key="2">
    <source>
        <dbReference type="Proteomes" id="UP001214094"/>
    </source>
</evidence>
<evidence type="ECO:0000313" key="1">
    <source>
        <dbReference type="EMBL" id="WFP95631.1"/>
    </source>
</evidence>
<reference evidence="1 2" key="1">
    <citation type="submission" date="2023-03" db="EMBL/GenBank/DDBJ databases">
        <title>Comparative genome and transcriptome analysis combination mining strategies for increasing vitamin B12 production of Ensifer adhaerens strain.</title>
        <authorList>
            <person name="Yongheng L."/>
        </authorList>
    </citation>
    <scope>NUCLEOTIDE SEQUENCE [LARGE SCALE GENOMIC DNA]</scope>
    <source>
        <strain evidence="1 2">Casida A-T305</strain>
        <plasmid evidence="1 2">unnamedB</plasmid>
    </source>
</reference>
<proteinExistence type="predicted"/>
<keyword evidence="1" id="KW-0614">Plasmid</keyword>
<gene>
    <name evidence="1" type="ORF">P4B07_28325</name>
</gene>
<keyword evidence="2" id="KW-1185">Reference proteome</keyword>
<name>A0ABY8HU08_ENSAD</name>
<dbReference type="EMBL" id="CP121310">
    <property type="protein sequence ID" value="WFP95631.1"/>
    <property type="molecule type" value="Genomic_DNA"/>
</dbReference>
<sequence>MRLRIHETAGNTPVPAATDIIITVTADKQYVTILEDNHVGPSLQNQRGYRRLNGRAMPLRLARRFDAGWGQRPHLRKADR</sequence>
<accession>A0ABY8HU08</accession>
<dbReference type="GeneID" id="69987025"/>